<dbReference type="SUPFAM" id="SSF158446">
    <property type="entry name" value="IVS-encoded protein-like"/>
    <property type="match status" value="1"/>
</dbReference>
<evidence type="ECO:0000313" key="3">
    <source>
        <dbReference type="Proteomes" id="UP000178347"/>
    </source>
</evidence>
<dbReference type="AlphaFoldDB" id="A0A1F6MR93"/>
<organism evidence="2 3">
    <name type="scientific">Candidatus Magasanikbacteria bacterium RIFCSPLOWO2_12_FULL_43_12</name>
    <dbReference type="NCBI Taxonomy" id="1798692"/>
    <lineage>
        <taxon>Bacteria</taxon>
        <taxon>Candidatus Magasanikiibacteriota</taxon>
    </lineage>
</organism>
<dbReference type="InterPro" id="IPR036583">
    <property type="entry name" value="23S_rRNA_IVS_sf"/>
</dbReference>
<sequence length="118" mass="13785">MENQINKTEIPILAKFIQMYKIFYRYLELFPKKDKYALGAKCETTMIAVLELLLAASRAEKNNKKNLISQASVKFDALKIFTRLTWELKILDDKKYAELQTHLQEIGKMIGGWLRSLN</sequence>
<dbReference type="Proteomes" id="UP000178347">
    <property type="component" value="Unassembled WGS sequence"/>
</dbReference>
<dbReference type="InterPro" id="IPR055360">
    <property type="entry name" value="bAvd"/>
</dbReference>
<accession>A0A1F6MR93</accession>
<evidence type="ECO:0000259" key="1">
    <source>
        <dbReference type="Pfam" id="PF22296"/>
    </source>
</evidence>
<comment type="caution">
    <text evidence="2">The sequence shown here is derived from an EMBL/GenBank/DDBJ whole genome shotgun (WGS) entry which is preliminary data.</text>
</comment>
<protein>
    <recommendedName>
        <fullName evidence="1">bAvd-like domain-containing protein</fullName>
    </recommendedName>
</protein>
<dbReference type="EMBL" id="MFQN01000029">
    <property type="protein sequence ID" value="OGH74068.1"/>
    <property type="molecule type" value="Genomic_DNA"/>
</dbReference>
<dbReference type="NCBIfam" id="NF033474">
    <property type="entry name" value="DivGenRetAVD"/>
    <property type="match status" value="1"/>
</dbReference>
<name>A0A1F6MR93_9BACT</name>
<evidence type="ECO:0000313" key="2">
    <source>
        <dbReference type="EMBL" id="OGH74068.1"/>
    </source>
</evidence>
<dbReference type="CDD" id="cd16376">
    <property type="entry name" value="Avd_like"/>
    <property type="match status" value="1"/>
</dbReference>
<dbReference type="Gene3D" id="1.20.1440.60">
    <property type="entry name" value="23S rRNA-intervening sequence"/>
    <property type="match status" value="1"/>
</dbReference>
<dbReference type="STRING" id="1798692.A3G00_02110"/>
<feature type="domain" description="bAvd-like" evidence="1">
    <location>
        <begin position="14"/>
        <end position="116"/>
    </location>
</feature>
<reference evidence="2 3" key="1">
    <citation type="journal article" date="2016" name="Nat. Commun.">
        <title>Thousands of microbial genomes shed light on interconnected biogeochemical processes in an aquifer system.</title>
        <authorList>
            <person name="Anantharaman K."/>
            <person name="Brown C.T."/>
            <person name="Hug L.A."/>
            <person name="Sharon I."/>
            <person name="Castelle C.J."/>
            <person name="Probst A.J."/>
            <person name="Thomas B.C."/>
            <person name="Singh A."/>
            <person name="Wilkins M.J."/>
            <person name="Karaoz U."/>
            <person name="Brodie E.L."/>
            <person name="Williams K.H."/>
            <person name="Hubbard S.S."/>
            <person name="Banfield J.F."/>
        </authorList>
    </citation>
    <scope>NUCLEOTIDE SEQUENCE [LARGE SCALE GENOMIC DNA]</scope>
</reference>
<dbReference type="Pfam" id="PF22296">
    <property type="entry name" value="bAvd"/>
    <property type="match status" value="1"/>
</dbReference>
<gene>
    <name evidence="2" type="ORF">A3G00_02110</name>
</gene>
<proteinExistence type="predicted"/>